<evidence type="ECO:0000313" key="3">
    <source>
        <dbReference type="Proteomes" id="UP000606786"/>
    </source>
</evidence>
<gene>
    <name evidence="2" type="ORF">CCAP1982_LOCUS9307</name>
</gene>
<reference evidence="2" key="1">
    <citation type="submission" date="2020-11" db="EMBL/GenBank/DDBJ databases">
        <authorList>
            <person name="Whitehead M."/>
        </authorList>
    </citation>
    <scope>NUCLEOTIDE SEQUENCE</scope>
    <source>
        <strain evidence="2">EGII</strain>
    </source>
</reference>
<proteinExistence type="predicted"/>
<sequence>MFVPINNVPISNFGNKVDHNSSPISPRQYSQQLNHRPQSQDRERSGHVRVQQLFRPSFQSSAQIRNQLVEKVEEDSSTQSRAKYG</sequence>
<feature type="region of interest" description="Disordered" evidence="1">
    <location>
        <begin position="1"/>
        <end position="47"/>
    </location>
</feature>
<comment type="caution">
    <text evidence="2">The sequence shown here is derived from an EMBL/GenBank/DDBJ whole genome shotgun (WGS) entry which is preliminary data.</text>
</comment>
<protein>
    <submittedName>
        <fullName evidence="2">(Mediterranean fruit fly) hypothetical protein</fullName>
    </submittedName>
</protein>
<dbReference type="Proteomes" id="UP000606786">
    <property type="component" value="Unassembled WGS sequence"/>
</dbReference>
<organism evidence="2 3">
    <name type="scientific">Ceratitis capitata</name>
    <name type="common">Mediterranean fruit fly</name>
    <name type="synonym">Tephritis capitata</name>
    <dbReference type="NCBI Taxonomy" id="7213"/>
    <lineage>
        <taxon>Eukaryota</taxon>
        <taxon>Metazoa</taxon>
        <taxon>Ecdysozoa</taxon>
        <taxon>Arthropoda</taxon>
        <taxon>Hexapoda</taxon>
        <taxon>Insecta</taxon>
        <taxon>Pterygota</taxon>
        <taxon>Neoptera</taxon>
        <taxon>Endopterygota</taxon>
        <taxon>Diptera</taxon>
        <taxon>Brachycera</taxon>
        <taxon>Muscomorpha</taxon>
        <taxon>Tephritoidea</taxon>
        <taxon>Tephritidae</taxon>
        <taxon>Ceratitis</taxon>
        <taxon>Ceratitis</taxon>
    </lineage>
</organism>
<name>A0A811UUW2_CERCA</name>
<dbReference type="EMBL" id="CAJHJT010000023">
    <property type="protein sequence ID" value="CAD7000833.1"/>
    <property type="molecule type" value="Genomic_DNA"/>
</dbReference>
<feature type="compositionally biased region" description="Polar residues" evidence="1">
    <location>
        <begin position="8"/>
        <end position="37"/>
    </location>
</feature>
<keyword evidence="3" id="KW-1185">Reference proteome</keyword>
<accession>A0A811UUW2</accession>
<evidence type="ECO:0000313" key="2">
    <source>
        <dbReference type="EMBL" id="CAD7000833.1"/>
    </source>
</evidence>
<dbReference type="AlphaFoldDB" id="A0A811UUW2"/>
<evidence type="ECO:0000256" key="1">
    <source>
        <dbReference type="SAM" id="MobiDB-lite"/>
    </source>
</evidence>